<proteinExistence type="predicted"/>
<dbReference type="OMA" id="KVWQYIR"/>
<evidence type="ECO:0000256" key="1">
    <source>
        <dbReference type="SAM" id="MobiDB-lite"/>
    </source>
</evidence>
<feature type="domain" description="DEK-C" evidence="3">
    <location>
        <begin position="2"/>
        <end position="63"/>
    </location>
</feature>
<dbReference type="Proteomes" id="UP000218811">
    <property type="component" value="Unassembled WGS sequence"/>
</dbReference>
<organism evidence="4 5">
    <name type="scientific">Wolfiporia cocos (strain MD-104)</name>
    <name type="common">Brown rot fungus</name>
    <dbReference type="NCBI Taxonomy" id="742152"/>
    <lineage>
        <taxon>Eukaryota</taxon>
        <taxon>Fungi</taxon>
        <taxon>Dikarya</taxon>
        <taxon>Basidiomycota</taxon>
        <taxon>Agaricomycotina</taxon>
        <taxon>Agaricomycetes</taxon>
        <taxon>Polyporales</taxon>
        <taxon>Phaeolaceae</taxon>
        <taxon>Wolfiporia</taxon>
    </lineage>
</organism>
<dbReference type="InterPro" id="IPR036885">
    <property type="entry name" value="SWIB_MDM2_dom_sf"/>
</dbReference>
<dbReference type="AlphaFoldDB" id="A0A2H3J0C7"/>
<dbReference type="Pfam" id="PF02201">
    <property type="entry name" value="SWIB"/>
    <property type="match status" value="1"/>
</dbReference>
<evidence type="ECO:0000259" key="2">
    <source>
        <dbReference type="PROSITE" id="PS51925"/>
    </source>
</evidence>
<feature type="domain" description="DM2" evidence="2">
    <location>
        <begin position="190"/>
        <end position="267"/>
    </location>
</feature>
<evidence type="ECO:0000259" key="3">
    <source>
        <dbReference type="PROSITE" id="PS51998"/>
    </source>
</evidence>
<feature type="region of interest" description="Disordered" evidence="1">
    <location>
        <begin position="69"/>
        <end position="194"/>
    </location>
</feature>
<evidence type="ECO:0000313" key="4">
    <source>
        <dbReference type="EMBL" id="PCH35636.1"/>
    </source>
</evidence>
<dbReference type="InterPro" id="IPR014876">
    <property type="entry name" value="DEK_C"/>
</dbReference>
<dbReference type="PANTHER" id="PTHR13844">
    <property type="entry name" value="SWI/SNF-RELATED MATRIX-ASSOCIATED ACTIN-DEPENDENT REGULATOR OF CHROMATIN SUBFAMILY D"/>
    <property type="match status" value="1"/>
</dbReference>
<dbReference type="SUPFAM" id="SSF47592">
    <property type="entry name" value="SWIB/MDM2 domain"/>
    <property type="match status" value="1"/>
</dbReference>
<dbReference type="STRING" id="742152.A0A2H3J0C7"/>
<dbReference type="EMBL" id="KB467854">
    <property type="protein sequence ID" value="PCH35636.1"/>
    <property type="molecule type" value="Genomic_DNA"/>
</dbReference>
<feature type="compositionally biased region" description="Low complexity" evidence="1">
    <location>
        <begin position="133"/>
        <end position="143"/>
    </location>
</feature>
<sequence>MAISVPSLEPQIREILTAPGTDLTTISAKRVRKQLLEQDSSLTADFIKENKEEIDLLIARVYEEVNTELTRGAAEEGGSSPSKRKRAEEANGDEEDGDEGEEEDARPAKTKKARKGMTDEEVARQLSNELNGRARASRTSTTRGRGRGGKRGGKRGAKSAATVDSDGGEAGDSDADGESKKKKTGRRGGGFQKEYSLSAPLAEVVGVNKLSRPQTVKQLWEYIKANGLQNPTQKKEIICDDKMKAIFNVDKIDMFKMNKELGKHLHDISAVAAAPASP</sequence>
<dbReference type="PROSITE" id="PS51998">
    <property type="entry name" value="DEK_C"/>
    <property type="match status" value="1"/>
</dbReference>
<feature type="compositionally biased region" description="Basic residues" evidence="1">
    <location>
        <begin position="144"/>
        <end position="157"/>
    </location>
</feature>
<dbReference type="InterPro" id="IPR003121">
    <property type="entry name" value="SWIB_MDM2_domain"/>
</dbReference>
<protein>
    <submittedName>
        <fullName evidence="4">SWIB-domain-containing protein</fullName>
    </submittedName>
</protein>
<dbReference type="CDD" id="cd10567">
    <property type="entry name" value="SWIB-MDM2_like"/>
    <property type="match status" value="1"/>
</dbReference>
<dbReference type="OrthoDB" id="10251073at2759"/>
<dbReference type="InterPro" id="IPR019835">
    <property type="entry name" value="SWIB_domain"/>
</dbReference>
<feature type="compositionally biased region" description="Acidic residues" evidence="1">
    <location>
        <begin position="90"/>
        <end position="104"/>
    </location>
</feature>
<accession>A0A2H3J0C7</accession>
<dbReference type="SMART" id="SM00151">
    <property type="entry name" value="SWIB"/>
    <property type="match status" value="1"/>
</dbReference>
<name>A0A2H3J0C7_WOLCO</name>
<feature type="compositionally biased region" description="Acidic residues" evidence="1">
    <location>
        <begin position="166"/>
        <end position="176"/>
    </location>
</feature>
<gene>
    <name evidence="4" type="ORF">WOLCODRAFT_139992</name>
</gene>
<dbReference type="PROSITE" id="PS51925">
    <property type="entry name" value="SWIB_MDM2"/>
    <property type="match status" value="1"/>
</dbReference>
<dbReference type="Gene3D" id="1.10.245.10">
    <property type="entry name" value="SWIB/MDM2 domain"/>
    <property type="match status" value="1"/>
</dbReference>
<evidence type="ECO:0000313" key="5">
    <source>
        <dbReference type="Proteomes" id="UP000218811"/>
    </source>
</evidence>
<keyword evidence="5" id="KW-1185">Reference proteome</keyword>
<reference evidence="4 5" key="1">
    <citation type="journal article" date="2012" name="Science">
        <title>The Paleozoic origin of enzymatic lignin decomposition reconstructed from 31 fungal genomes.</title>
        <authorList>
            <person name="Floudas D."/>
            <person name="Binder M."/>
            <person name="Riley R."/>
            <person name="Barry K."/>
            <person name="Blanchette R.A."/>
            <person name="Henrissat B."/>
            <person name="Martinez A.T."/>
            <person name="Otillar R."/>
            <person name="Spatafora J.W."/>
            <person name="Yadav J.S."/>
            <person name="Aerts A."/>
            <person name="Benoit I."/>
            <person name="Boyd A."/>
            <person name="Carlson A."/>
            <person name="Copeland A."/>
            <person name="Coutinho P.M."/>
            <person name="de Vries R.P."/>
            <person name="Ferreira P."/>
            <person name="Findley K."/>
            <person name="Foster B."/>
            <person name="Gaskell J."/>
            <person name="Glotzer D."/>
            <person name="Gorecki P."/>
            <person name="Heitman J."/>
            <person name="Hesse C."/>
            <person name="Hori C."/>
            <person name="Igarashi K."/>
            <person name="Jurgens J.A."/>
            <person name="Kallen N."/>
            <person name="Kersten P."/>
            <person name="Kohler A."/>
            <person name="Kuees U."/>
            <person name="Kumar T.K.A."/>
            <person name="Kuo A."/>
            <person name="LaButti K."/>
            <person name="Larrondo L.F."/>
            <person name="Lindquist E."/>
            <person name="Ling A."/>
            <person name="Lombard V."/>
            <person name="Lucas S."/>
            <person name="Lundell T."/>
            <person name="Martin R."/>
            <person name="McLaughlin D.J."/>
            <person name="Morgenstern I."/>
            <person name="Morin E."/>
            <person name="Murat C."/>
            <person name="Nagy L.G."/>
            <person name="Nolan M."/>
            <person name="Ohm R.A."/>
            <person name="Patyshakuliyeva A."/>
            <person name="Rokas A."/>
            <person name="Ruiz-Duenas F.J."/>
            <person name="Sabat G."/>
            <person name="Salamov A."/>
            <person name="Samejima M."/>
            <person name="Schmutz J."/>
            <person name="Slot J.C."/>
            <person name="St John F."/>
            <person name="Stenlid J."/>
            <person name="Sun H."/>
            <person name="Sun S."/>
            <person name="Syed K."/>
            <person name="Tsang A."/>
            <person name="Wiebenga A."/>
            <person name="Young D."/>
            <person name="Pisabarro A."/>
            <person name="Eastwood D.C."/>
            <person name="Martin F."/>
            <person name="Cullen D."/>
            <person name="Grigoriev I.V."/>
            <person name="Hibbett D.S."/>
        </authorList>
    </citation>
    <scope>NUCLEOTIDE SEQUENCE [LARGE SCALE GENOMIC DNA]</scope>
    <source>
        <strain evidence="4 5">MD-104</strain>
    </source>
</reference>